<organism evidence="2 3">
    <name type="scientific">Polarella glacialis</name>
    <name type="common">Dinoflagellate</name>
    <dbReference type="NCBI Taxonomy" id="89957"/>
    <lineage>
        <taxon>Eukaryota</taxon>
        <taxon>Sar</taxon>
        <taxon>Alveolata</taxon>
        <taxon>Dinophyceae</taxon>
        <taxon>Suessiales</taxon>
        <taxon>Suessiaceae</taxon>
        <taxon>Polarella</taxon>
    </lineage>
</organism>
<feature type="compositionally biased region" description="Low complexity" evidence="1">
    <location>
        <begin position="188"/>
        <end position="197"/>
    </location>
</feature>
<proteinExistence type="predicted"/>
<protein>
    <submittedName>
        <fullName evidence="2">Uncharacterized protein</fullName>
    </submittedName>
</protein>
<feature type="non-terminal residue" evidence="2">
    <location>
        <position position="352"/>
    </location>
</feature>
<evidence type="ECO:0000313" key="3">
    <source>
        <dbReference type="Proteomes" id="UP000626109"/>
    </source>
</evidence>
<dbReference type="AlphaFoldDB" id="A0A813H967"/>
<feature type="compositionally biased region" description="Low complexity" evidence="1">
    <location>
        <begin position="109"/>
        <end position="135"/>
    </location>
</feature>
<feature type="compositionally biased region" description="Low complexity" evidence="1">
    <location>
        <begin position="31"/>
        <end position="44"/>
    </location>
</feature>
<name>A0A813H967_POLGL</name>
<gene>
    <name evidence="2" type="ORF">PGLA2088_LOCUS1449</name>
</gene>
<feature type="compositionally biased region" description="Low complexity" evidence="1">
    <location>
        <begin position="155"/>
        <end position="180"/>
    </location>
</feature>
<feature type="compositionally biased region" description="Basic and acidic residues" evidence="1">
    <location>
        <begin position="8"/>
        <end position="27"/>
    </location>
</feature>
<evidence type="ECO:0000313" key="2">
    <source>
        <dbReference type="EMBL" id="CAE8634218.1"/>
    </source>
</evidence>
<dbReference type="Proteomes" id="UP000626109">
    <property type="component" value="Unassembled WGS sequence"/>
</dbReference>
<sequence length="352" mass="36128">MAKKEKKEKKEKDKTAKPSKQKGDSDAQAKMMGMPGSMPGVVPPQTAMIKGMPPMVVASSRGGKMVRPMSMPGAAALQLQQAALPGFGRGARRSQPMSRGGAAPGRGTGRPQAAPAADDGHASDSSSSSSSSSSSGPPPAASSPSALVIGGGTLPAPVASTAAASPRAAPTAPLQQALAPAPAPAAPQSPSAVSPTAGGPQARLSAEFAIDVPVPAPATAAPETPPEAPGVQEPQAATNSPQEEPVEEELFTKLKPRPKMGKISFNVQGAQNAMAAAQAKVQVQVAMEAARAKRMNVRDASTQTVRDPERQDGEIVTIWRLRPRGMESFPHYAKPKKEKRKAREALMCALGE</sequence>
<accession>A0A813H967</accession>
<feature type="region of interest" description="Disordered" evidence="1">
    <location>
        <begin position="1"/>
        <end position="47"/>
    </location>
</feature>
<evidence type="ECO:0000256" key="1">
    <source>
        <dbReference type="SAM" id="MobiDB-lite"/>
    </source>
</evidence>
<reference evidence="2" key="1">
    <citation type="submission" date="2021-02" db="EMBL/GenBank/DDBJ databases">
        <authorList>
            <person name="Dougan E. K."/>
            <person name="Rhodes N."/>
            <person name="Thang M."/>
            <person name="Chan C."/>
        </authorList>
    </citation>
    <scope>NUCLEOTIDE SEQUENCE</scope>
</reference>
<dbReference type="EMBL" id="CAJNNW010001115">
    <property type="protein sequence ID" value="CAE8634218.1"/>
    <property type="molecule type" value="Genomic_DNA"/>
</dbReference>
<comment type="caution">
    <text evidence="2">The sequence shown here is derived from an EMBL/GenBank/DDBJ whole genome shotgun (WGS) entry which is preliminary data.</text>
</comment>
<feature type="region of interest" description="Disordered" evidence="1">
    <location>
        <begin position="84"/>
        <end position="257"/>
    </location>
</feature>